<name>A0A7W3MW07_9ACTN</name>
<proteinExistence type="predicted"/>
<keyword evidence="2" id="KW-1185">Reference proteome</keyword>
<dbReference type="PANTHER" id="PTHR31563:SF10">
    <property type="entry name" value="ION CHANNEL POLLUX-RELATED"/>
    <property type="match status" value="1"/>
</dbReference>
<evidence type="ECO:0008006" key="3">
    <source>
        <dbReference type="Google" id="ProtNLM"/>
    </source>
</evidence>
<organism evidence="1 2">
    <name type="scientific">Thermomonospora cellulosilytica</name>
    <dbReference type="NCBI Taxonomy" id="1411118"/>
    <lineage>
        <taxon>Bacteria</taxon>
        <taxon>Bacillati</taxon>
        <taxon>Actinomycetota</taxon>
        <taxon>Actinomycetes</taxon>
        <taxon>Streptosporangiales</taxon>
        <taxon>Thermomonosporaceae</taxon>
        <taxon>Thermomonospora</taxon>
    </lineage>
</organism>
<protein>
    <recommendedName>
        <fullName evidence="3">RCK C-terminal domain-containing protein</fullName>
    </recommendedName>
</protein>
<reference evidence="1 2" key="1">
    <citation type="submission" date="2020-08" db="EMBL/GenBank/DDBJ databases">
        <title>Sequencing the genomes of 1000 actinobacteria strains.</title>
        <authorList>
            <person name="Klenk H.-P."/>
        </authorList>
    </citation>
    <scope>NUCLEOTIDE SEQUENCE [LARGE SCALE GENOMIC DNA]</scope>
    <source>
        <strain evidence="1 2">DSM 45823</strain>
    </source>
</reference>
<dbReference type="Proteomes" id="UP000539313">
    <property type="component" value="Unassembled WGS sequence"/>
</dbReference>
<dbReference type="AlphaFoldDB" id="A0A7W3MW07"/>
<dbReference type="GO" id="GO:0006811">
    <property type="term" value="P:monoatomic ion transport"/>
    <property type="evidence" value="ECO:0007669"/>
    <property type="project" value="InterPro"/>
</dbReference>
<evidence type="ECO:0000313" key="2">
    <source>
        <dbReference type="Proteomes" id="UP000539313"/>
    </source>
</evidence>
<accession>A0A7W3MW07</accession>
<dbReference type="RefSeq" id="WP_233358894.1">
    <property type="nucleotide sequence ID" value="NZ_JACJII010000001.1"/>
</dbReference>
<comment type="caution">
    <text evidence="1">The sequence shown here is derived from an EMBL/GenBank/DDBJ whole genome shotgun (WGS) entry which is preliminary data.</text>
</comment>
<evidence type="ECO:0000313" key="1">
    <source>
        <dbReference type="EMBL" id="MBA9002913.1"/>
    </source>
</evidence>
<dbReference type="PANTHER" id="PTHR31563">
    <property type="entry name" value="ION CHANNEL POLLUX-RELATED"/>
    <property type="match status" value="1"/>
</dbReference>
<dbReference type="InterPro" id="IPR044849">
    <property type="entry name" value="CASTOR/POLLUX/SYM8-like"/>
</dbReference>
<gene>
    <name evidence="1" type="ORF">HNR21_001795</name>
</gene>
<dbReference type="EMBL" id="JACJII010000001">
    <property type="protein sequence ID" value="MBA9002913.1"/>
    <property type="molecule type" value="Genomic_DNA"/>
</dbReference>
<sequence length="116" mass="13003">MNAPQPRESPGFSRGEEVKLTQLSENEHLYDVFFDLLDPAGSEIYLKPAADYLRPGARADFATVIEAARRRGETAIGYRRRDRFHLPPDYGVVLNPDKAAELTLSADDRVIVIAED</sequence>